<keyword evidence="1" id="KW-1133">Transmembrane helix</keyword>
<feature type="transmembrane region" description="Helical" evidence="1">
    <location>
        <begin position="91"/>
        <end position="109"/>
    </location>
</feature>
<feature type="transmembrane region" description="Helical" evidence="1">
    <location>
        <begin position="6"/>
        <end position="29"/>
    </location>
</feature>
<dbReference type="EMBL" id="LAZR01020433">
    <property type="protein sequence ID" value="KKL88897.1"/>
    <property type="molecule type" value="Genomic_DNA"/>
</dbReference>
<name>A0A0F9INT8_9ZZZZ</name>
<gene>
    <name evidence="2" type="ORF">LCGC14_1920090</name>
</gene>
<evidence type="ECO:0000313" key="2">
    <source>
        <dbReference type="EMBL" id="KKL88897.1"/>
    </source>
</evidence>
<sequence>GNYIVVILLPIGIWGALFFASTIIFESYAQVERREKLRSQFKKSGSKISTAEKFLKFPITKPLIIVFGLFIVFFFSSYFISYLFLNVTLSFLIAENISAIICLLVANLIEKNYGRIRRF</sequence>
<proteinExistence type="predicted"/>
<keyword evidence="1" id="KW-0812">Transmembrane</keyword>
<feature type="non-terminal residue" evidence="2">
    <location>
        <position position="1"/>
    </location>
</feature>
<organism evidence="2">
    <name type="scientific">marine sediment metagenome</name>
    <dbReference type="NCBI Taxonomy" id="412755"/>
    <lineage>
        <taxon>unclassified sequences</taxon>
        <taxon>metagenomes</taxon>
        <taxon>ecological metagenomes</taxon>
    </lineage>
</organism>
<reference evidence="2" key="1">
    <citation type="journal article" date="2015" name="Nature">
        <title>Complex archaea that bridge the gap between prokaryotes and eukaryotes.</title>
        <authorList>
            <person name="Spang A."/>
            <person name="Saw J.H."/>
            <person name="Jorgensen S.L."/>
            <person name="Zaremba-Niedzwiedzka K."/>
            <person name="Martijn J."/>
            <person name="Lind A.E."/>
            <person name="van Eijk R."/>
            <person name="Schleper C."/>
            <person name="Guy L."/>
            <person name="Ettema T.J."/>
        </authorList>
    </citation>
    <scope>NUCLEOTIDE SEQUENCE</scope>
</reference>
<dbReference type="AlphaFoldDB" id="A0A0F9INT8"/>
<protein>
    <submittedName>
        <fullName evidence="2">Uncharacterized protein</fullName>
    </submittedName>
</protein>
<accession>A0A0F9INT8</accession>
<keyword evidence="1" id="KW-0472">Membrane</keyword>
<feature type="transmembrane region" description="Helical" evidence="1">
    <location>
        <begin position="63"/>
        <end position="85"/>
    </location>
</feature>
<comment type="caution">
    <text evidence="2">The sequence shown here is derived from an EMBL/GenBank/DDBJ whole genome shotgun (WGS) entry which is preliminary data.</text>
</comment>
<evidence type="ECO:0000256" key="1">
    <source>
        <dbReference type="SAM" id="Phobius"/>
    </source>
</evidence>